<evidence type="ECO:0000256" key="1">
    <source>
        <dbReference type="SAM" id="MobiDB-lite"/>
    </source>
</evidence>
<accession>A0A1X7SAG8</accession>
<dbReference type="AlphaFoldDB" id="A0A1X7SAG8"/>
<evidence type="ECO:0000313" key="2">
    <source>
        <dbReference type="EMBL" id="SMQ56547.1"/>
    </source>
</evidence>
<reference evidence="2 3" key="1">
    <citation type="submission" date="2016-06" db="EMBL/GenBank/DDBJ databases">
        <authorList>
            <person name="Kjaerup R.B."/>
            <person name="Dalgaard T.S."/>
            <person name="Juul-Madsen H.R."/>
        </authorList>
    </citation>
    <scope>NUCLEOTIDE SEQUENCE [LARGE SCALE GENOMIC DNA]</scope>
</reference>
<feature type="region of interest" description="Disordered" evidence="1">
    <location>
        <begin position="1"/>
        <end position="58"/>
    </location>
</feature>
<feature type="compositionally biased region" description="Basic and acidic residues" evidence="1">
    <location>
        <begin position="1"/>
        <end position="10"/>
    </location>
</feature>
<evidence type="ECO:0000313" key="3">
    <source>
        <dbReference type="Proteomes" id="UP000215127"/>
    </source>
</evidence>
<proteinExistence type="predicted"/>
<name>A0A1X7SAG8_ZYMT9</name>
<feature type="compositionally biased region" description="Polar residues" evidence="1">
    <location>
        <begin position="123"/>
        <end position="149"/>
    </location>
</feature>
<gene>
    <name evidence="2" type="ORF">ZT3D7_G11702</name>
</gene>
<protein>
    <submittedName>
        <fullName evidence="2">Uncharacterized protein</fullName>
    </submittedName>
</protein>
<sequence>MPKADHRPEEGDLSQDEGDYNSNYALRGRPGSSQTRPKVTAPASKHSSRSVGCVDDKNSRATAIVLPLLYHPSNMSSHLPTPTRPLFLSPASSAARSHRLPSEQRTNGLLYRHKPQRTHPVPLSTQAPPSRPSASYNAPASTPSKTSRYSPAFFAAANRA</sequence>
<organism evidence="2 3">
    <name type="scientific">Zymoseptoria tritici (strain ST99CH_3D7)</name>
    <dbReference type="NCBI Taxonomy" id="1276538"/>
    <lineage>
        <taxon>Eukaryota</taxon>
        <taxon>Fungi</taxon>
        <taxon>Dikarya</taxon>
        <taxon>Ascomycota</taxon>
        <taxon>Pezizomycotina</taxon>
        <taxon>Dothideomycetes</taxon>
        <taxon>Dothideomycetidae</taxon>
        <taxon>Mycosphaerellales</taxon>
        <taxon>Mycosphaerellaceae</taxon>
        <taxon>Zymoseptoria</taxon>
    </lineage>
</organism>
<dbReference type="Proteomes" id="UP000215127">
    <property type="component" value="Chromosome 20"/>
</dbReference>
<dbReference type="EMBL" id="LT853708">
    <property type="protein sequence ID" value="SMQ56547.1"/>
    <property type="molecule type" value="Genomic_DNA"/>
</dbReference>
<keyword evidence="3" id="KW-1185">Reference proteome</keyword>
<feature type="region of interest" description="Disordered" evidence="1">
    <location>
        <begin position="72"/>
        <end position="160"/>
    </location>
</feature>